<accession>A0A8T4GY12</accession>
<evidence type="ECO:0000313" key="3">
    <source>
        <dbReference type="EMBL" id="MBP1987102.1"/>
    </source>
</evidence>
<evidence type="ECO:0000256" key="1">
    <source>
        <dbReference type="SAM" id="MobiDB-lite"/>
    </source>
</evidence>
<sequence length="122" mass="13252">MPHTSVDAERAYGDARFTARELFRTERSKTVCGYFEPGQFIPVHAPDSDVTVVVQSGHGVVREGEQTHEVSPGSVVTVPAGEDRGVKAGDERLETVLVTAPPPTDAEHEPVRNGLKNDEFEP</sequence>
<proteinExistence type="predicted"/>
<feature type="region of interest" description="Disordered" evidence="1">
    <location>
        <begin position="61"/>
        <end position="122"/>
    </location>
</feature>
<dbReference type="EMBL" id="JAGGLC010000003">
    <property type="protein sequence ID" value="MBP1987102.1"/>
    <property type="molecule type" value="Genomic_DNA"/>
</dbReference>
<dbReference type="PANTHER" id="PTHR37694">
    <property type="entry name" value="SLR8022 PROTEIN"/>
    <property type="match status" value="1"/>
</dbReference>
<gene>
    <name evidence="3" type="ORF">J2753_001600</name>
</gene>
<organism evidence="3 4">
    <name type="scientific">Halolamina salifodinae</name>
    <dbReference type="NCBI Taxonomy" id="1202767"/>
    <lineage>
        <taxon>Archaea</taxon>
        <taxon>Methanobacteriati</taxon>
        <taxon>Methanobacteriota</taxon>
        <taxon>Stenosarchaea group</taxon>
        <taxon>Halobacteria</taxon>
        <taxon>Halobacteriales</taxon>
        <taxon>Haloferacaceae</taxon>
    </lineage>
</organism>
<keyword evidence="4" id="KW-1185">Reference proteome</keyword>
<comment type="caution">
    <text evidence="3">The sequence shown here is derived from an EMBL/GenBank/DDBJ whole genome shotgun (WGS) entry which is preliminary data.</text>
</comment>
<keyword evidence="3" id="KW-0560">Oxidoreductase</keyword>
<dbReference type="Gene3D" id="2.60.120.10">
    <property type="entry name" value="Jelly Rolls"/>
    <property type="match status" value="1"/>
</dbReference>
<feature type="domain" description="Cupin type-2" evidence="2">
    <location>
        <begin position="35"/>
        <end position="97"/>
    </location>
</feature>
<name>A0A8T4GY12_9EURY</name>
<dbReference type="InterPro" id="IPR014710">
    <property type="entry name" value="RmlC-like_jellyroll"/>
</dbReference>
<keyword evidence="3" id="KW-0223">Dioxygenase</keyword>
<dbReference type="Pfam" id="PF07883">
    <property type="entry name" value="Cupin_2"/>
    <property type="match status" value="1"/>
</dbReference>
<dbReference type="PANTHER" id="PTHR37694:SF1">
    <property type="entry name" value="SLR8022 PROTEIN"/>
    <property type="match status" value="1"/>
</dbReference>
<reference evidence="3" key="1">
    <citation type="submission" date="2021-03" db="EMBL/GenBank/DDBJ databases">
        <title>Genomic Encyclopedia of Type Strains, Phase IV (KMG-IV): sequencing the most valuable type-strain genomes for metagenomic binning, comparative biology and taxonomic classification.</title>
        <authorList>
            <person name="Goeker M."/>
        </authorList>
    </citation>
    <scope>NUCLEOTIDE SEQUENCE</scope>
    <source>
        <strain evidence="3">DSM 26232</strain>
    </source>
</reference>
<evidence type="ECO:0000313" key="4">
    <source>
        <dbReference type="Proteomes" id="UP000823736"/>
    </source>
</evidence>
<dbReference type="InterPro" id="IPR013096">
    <property type="entry name" value="Cupin_2"/>
</dbReference>
<protein>
    <submittedName>
        <fullName evidence="3">Quercetin dioxygenase-like cupin family protein</fullName>
    </submittedName>
</protein>
<dbReference type="Proteomes" id="UP000823736">
    <property type="component" value="Unassembled WGS sequence"/>
</dbReference>
<dbReference type="OrthoDB" id="186771at2157"/>
<dbReference type="InterPro" id="IPR011051">
    <property type="entry name" value="RmlC_Cupin_sf"/>
</dbReference>
<feature type="compositionally biased region" description="Basic and acidic residues" evidence="1">
    <location>
        <begin position="81"/>
        <end position="94"/>
    </location>
</feature>
<feature type="compositionally biased region" description="Basic and acidic residues" evidence="1">
    <location>
        <begin position="105"/>
        <end position="122"/>
    </location>
</feature>
<dbReference type="RefSeq" id="WP_209491382.1">
    <property type="nucleotide sequence ID" value="NZ_JAGGLC010000003.1"/>
</dbReference>
<dbReference type="SUPFAM" id="SSF51182">
    <property type="entry name" value="RmlC-like cupins"/>
    <property type="match status" value="1"/>
</dbReference>
<dbReference type="AlphaFoldDB" id="A0A8T4GY12"/>
<dbReference type="GO" id="GO:0051213">
    <property type="term" value="F:dioxygenase activity"/>
    <property type="evidence" value="ECO:0007669"/>
    <property type="project" value="UniProtKB-KW"/>
</dbReference>
<evidence type="ECO:0000259" key="2">
    <source>
        <dbReference type="Pfam" id="PF07883"/>
    </source>
</evidence>